<dbReference type="EMBL" id="CATNWA010019285">
    <property type="protein sequence ID" value="CAI9612359.1"/>
    <property type="molecule type" value="Genomic_DNA"/>
</dbReference>
<dbReference type="Proteomes" id="UP001162483">
    <property type="component" value="Unassembled WGS sequence"/>
</dbReference>
<reference evidence="1" key="1">
    <citation type="submission" date="2023-05" db="EMBL/GenBank/DDBJ databases">
        <authorList>
            <person name="Stuckert A."/>
        </authorList>
    </citation>
    <scope>NUCLEOTIDE SEQUENCE</scope>
</reference>
<evidence type="ECO:0000313" key="1">
    <source>
        <dbReference type="EMBL" id="CAI9612359.1"/>
    </source>
</evidence>
<organism evidence="1 2">
    <name type="scientific">Staurois parvus</name>
    <dbReference type="NCBI Taxonomy" id="386267"/>
    <lineage>
        <taxon>Eukaryota</taxon>
        <taxon>Metazoa</taxon>
        <taxon>Chordata</taxon>
        <taxon>Craniata</taxon>
        <taxon>Vertebrata</taxon>
        <taxon>Euteleostomi</taxon>
        <taxon>Amphibia</taxon>
        <taxon>Batrachia</taxon>
        <taxon>Anura</taxon>
        <taxon>Neobatrachia</taxon>
        <taxon>Ranoidea</taxon>
        <taxon>Ranidae</taxon>
        <taxon>Staurois</taxon>
    </lineage>
</organism>
<gene>
    <name evidence="1" type="ORF">SPARVUS_LOCUS14697381</name>
</gene>
<sequence>MPFVLLSVSRRALVTACRGSFHSPVAGCRTSELCLRSADWPCADHMHSPKKKNNSLAIHTKLSVCSLPLASVPSGDIRETLEKGEDQRRQYQTFFLHDVED</sequence>
<evidence type="ECO:0008006" key="3">
    <source>
        <dbReference type="Google" id="ProtNLM"/>
    </source>
</evidence>
<accession>A0ABN9GSC1</accession>
<keyword evidence="2" id="KW-1185">Reference proteome</keyword>
<evidence type="ECO:0000313" key="2">
    <source>
        <dbReference type="Proteomes" id="UP001162483"/>
    </source>
</evidence>
<protein>
    <recommendedName>
        <fullName evidence="3">Secreted protein</fullName>
    </recommendedName>
</protein>
<proteinExistence type="predicted"/>
<name>A0ABN9GSC1_9NEOB</name>
<comment type="caution">
    <text evidence="1">The sequence shown here is derived from an EMBL/GenBank/DDBJ whole genome shotgun (WGS) entry which is preliminary data.</text>
</comment>